<reference evidence="9 10" key="1">
    <citation type="submission" date="2024-09" db="EMBL/GenBank/DDBJ databases">
        <authorList>
            <person name="Sun Q."/>
            <person name="Mori K."/>
        </authorList>
    </citation>
    <scope>NUCLEOTIDE SEQUENCE [LARGE SCALE GENOMIC DNA]</scope>
    <source>
        <strain evidence="9 10">CCM 4839</strain>
    </source>
</reference>
<feature type="transmembrane region" description="Helical" evidence="7">
    <location>
        <begin position="12"/>
        <end position="35"/>
    </location>
</feature>
<dbReference type="PANTHER" id="PTHR30193">
    <property type="entry name" value="ABC TRANSPORTER PERMEASE PROTEIN"/>
    <property type="match status" value="1"/>
</dbReference>
<keyword evidence="3" id="KW-1003">Cell membrane</keyword>
<protein>
    <submittedName>
        <fullName evidence="9">Carbohydrate ABC transporter permease</fullName>
    </submittedName>
</protein>
<keyword evidence="2 7" id="KW-0813">Transport</keyword>
<feature type="transmembrane region" description="Helical" evidence="7">
    <location>
        <begin position="75"/>
        <end position="95"/>
    </location>
</feature>
<dbReference type="EMBL" id="JBHLVF010000047">
    <property type="protein sequence ID" value="MFC0396248.1"/>
    <property type="molecule type" value="Genomic_DNA"/>
</dbReference>
<accession>A0ABV6JJZ8</accession>
<evidence type="ECO:0000256" key="3">
    <source>
        <dbReference type="ARBA" id="ARBA00022475"/>
    </source>
</evidence>
<evidence type="ECO:0000256" key="1">
    <source>
        <dbReference type="ARBA" id="ARBA00004651"/>
    </source>
</evidence>
<evidence type="ECO:0000256" key="2">
    <source>
        <dbReference type="ARBA" id="ARBA00022448"/>
    </source>
</evidence>
<feature type="transmembrane region" description="Helical" evidence="7">
    <location>
        <begin position="160"/>
        <end position="183"/>
    </location>
</feature>
<proteinExistence type="inferred from homology"/>
<feature type="transmembrane region" description="Helical" evidence="7">
    <location>
        <begin position="262"/>
        <end position="284"/>
    </location>
</feature>
<evidence type="ECO:0000256" key="6">
    <source>
        <dbReference type="ARBA" id="ARBA00023136"/>
    </source>
</evidence>
<organism evidence="9 10">
    <name type="scientific">Paenibacillus mendelii</name>
    <dbReference type="NCBI Taxonomy" id="206163"/>
    <lineage>
        <taxon>Bacteria</taxon>
        <taxon>Bacillati</taxon>
        <taxon>Bacillota</taxon>
        <taxon>Bacilli</taxon>
        <taxon>Bacillales</taxon>
        <taxon>Paenibacillaceae</taxon>
        <taxon>Paenibacillus</taxon>
    </lineage>
</organism>
<gene>
    <name evidence="9" type="ORF">ACFFJ8_33330</name>
</gene>
<evidence type="ECO:0000313" key="10">
    <source>
        <dbReference type="Proteomes" id="UP001589818"/>
    </source>
</evidence>
<keyword evidence="6 7" id="KW-0472">Membrane</keyword>
<keyword evidence="4 7" id="KW-0812">Transmembrane</keyword>
<dbReference type="InterPro" id="IPR000515">
    <property type="entry name" value="MetI-like"/>
</dbReference>
<comment type="subcellular location">
    <subcellularLocation>
        <location evidence="1 7">Cell membrane</location>
        <topology evidence="1 7">Multi-pass membrane protein</topology>
    </subcellularLocation>
</comment>
<evidence type="ECO:0000259" key="8">
    <source>
        <dbReference type="PROSITE" id="PS50928"/>
    </source>
</evidence>
<dbReference type="InterPro" id="IPR035906">
    <property type="entry name" value="MetI-like_sf"/>
</dbReference>
<keyword evidence="5 7" id="KW-1133">Transmembrane helix</keyword>
<evidence type="ECO:0000313" key="9">
    <source>
        <dbReference type="EMBL" id="MFC0396248.1"/>
    </source>
</evidence>
<dbReference type="CDD" id="cd06261">
    <property type="entry name" value="TM_PBP2"/>
    <property type="match status" value="1"/>
</dbReference>
<comment type="similarity">
    <text evidence="7">Belongs to the binding-protein-dependent transport system permease family.</text>
</comment>
<dbReference type="InterPro" id="IPR051393">
    <property type="entry name" value="ABC_transporter_permease"/>
</dbReference>
<dbReference type="PANTHER" id="PTHR30193:SF37">
    <property type="entry name" value="INNER MEMBRANE ABC TRANSPORTER PERMEASE PROTEIN YCJO"/>
    <property type="match status" value="1"/>
</dbReference>
<feature type="transmembrane region" description="Helical" evidence="7">
    <location>
        <begin position="204"/>
        <end position="229"/>
    </location>
</feature>
<dbReference type="PROSITE" id="PS50928">
    <property type="entry name" value="ABC_TM1"/>
    <property type="match status" value="1"/>
</dbReference>
<dbReference type="RefSeq" id="WP_204816907.1">
    <property type="nucleotide sequence ID" value="NZ_JANHOF010000002.1"/>
</dbReference>
<evidence type="ECO:0000256" key="5">
    <source>
        <dbReference type="ARBA" id="ARBA00022989"/>
    </source>
</evidence>
<feature type="transmembrane region" description="Helical" evidence="7">
    <location>
        <begin position="107"/>
        <end position="130"/>
    </location>
</feature>
<evidence type="ECO:0000256" key="7">
    <source>
        <dbReference type="RuleBase" id="RU363032"/>
    </source>
</evidence>
<name>A0ABV6JJZ8_9BACL</name>
<keyword evidence="10" id="KW-1185">Reference proteome</keyword>
<dbReference type="Gene3D" id="1.10.3720.10">
    <property type="entry name" value="MetI-like"/>
    <property type="match status" value="1"/>
</dbReference>
<sequence length="294" mass="33430">MNRRKIWETLRPYVMILPAMLAILCFVIYPVFYLLKLSFYKYNLLNKAKSKFVGVDNYEQLFAKDEFYTALTNTVWYTIATVSLTMLIALLLALWINQKKGKKINALLQAGIFTPHIISIVSIALVWMLLMDPNHGILNFLLKLVGLPPSKWLQSSSTSMMSVILVSIWHGVGYYALIILAALKSVPPTIYEAAALDNASRFKTFYKITLPMISPQLFFILIIMTIGSFKVFDTVRIMTGGGPNNSTSTLVYHIYEYRSNNLGYASATGIVLMVIIAILTFVYFRMLSKKIHYQ</sequence>
<evidence type="ECO:0000256" key="4">
    <source>
        <dbReference type="ARBA" id="ARBA00022692"/>
    </source>
</evidence>
<comment type="caution">
    <text evidence="9">The sequence shown here is derived from an EMBL/GenBank/DDBJ whole genome shotgun (WGS) entry which is preliminary data.</text>
</comment>
<dbReference type="Proteomes" id="UP001589818">
    <property type="component" value="Unassembled WGS sequence"/>
</dbReference>
<dbReference type="SUPFAM" id="SSF161098">
    <property type="entry name" value="MetI-like"/>
    <property type="match status" value="1"/>
</dbReference>
<dbReference type="Pfam" id="PF00528">
    <property type="entry name" value="BPD_transp_1"/>
    <property type="match status" value="1"/>
</dbReference>
<feature type="domain" description="ABC transmembrane type-1" evidence="8">
    <location>
        <begin position="71"/>
        <end position="283"/>
    </location>
</feature>